<feature type="binding site" evidence="4">
    <location>
        <position position="345"/>
    </location>
    <ligand>
        <name>substrate</name>
    </ligand>
</feature>
<feature type="binding site" evidence="4">
    <location>
        <position position="428"/>
    </location>
    <ligand>
        <name>FAD</name>
        <dbReference type="ChEBI" id="CHEBI:57692"/>
    </ligand>
</feature>
<dbReference type="InterPro" id="IPR001613">
    <property type="entry name" value="Flavin_amine_oxidase"/>
</dbReference>
<feature type="binding site" evidence="4">
    <location>
        <position position="234"/>
    </location>
    <ligand>
        <name>FAD</name>
        <dbReference type="ChEBI" id="CHEBI:57692"/>
    </ligand>
</feature>
<feature type="binding site" evidence="4">
    <location>
        <begin position="33"/>
        <end position="34"/>
    </location>
    <ligand>
        <name>FAD</name>
        <dbReference type="ChEBI" id="CHEBI:57692"/>
    </ligand>
</feature>
<evidence type="ECO:0000313" key="6">
    <source>
        <dbReference type="EMBL" id="OAT67778.1"/>
    </source>
</evidence>
<organism evidence="6 7">
    <name type="scientific">Mycobacteroides immunogenum</name>
    <dbReference type="NCBI Taxonomy" id="83262"/>
    <lineage>
        <taxon>Bacteria</taxon>
        <taxon>Bacillati</taxon>
        <taxon>Actinomycetota</taxon>
        <taxon>Actinomycetes</taxon>
        <taxon>Mycobacteriales</taxon>
        <taxon>Mycobacteriaceae</taxon>
        <taxon>Mycobacteroides</taxon>
    </lineage>
</organism>
<protein>
    <submittedName>
        <fullName evidence="6">Amine oxidase</fullName>
    </submittedName>
</protein>
<evidence type="ECO:0000256" key="3">
    <source>
        <dbReference type="ARBA" id="ARBA00023002"/>
    </source>
</evidence>
<evidence type="ECO:0000259" key="5">
    <source>
        <dbReference type="Pfam" id="PF01593"/>
    </source>
</evidence>
<comment type="similarity">
    <text evidence="2">Belongs to the flavin monoamine oxidase family.</text>
</comment>
<sequence>MVEVDVVVVGAGLAGLSAARKLVAAGKSVRVLEARDRVAGRNLGGFLSNGVPVERGGQWIGPTQTTVLELVAELGLETFASYESGDSLTILDGERIRYSDEYFGIPAEHLLEVGRLWARVEELAATVPPEAPWQAPDAHNLDRQTFDSWLTENTTDTVALRFFRFVVPAVFSAESSEMSLLHFLTYLKSSGNSLQTLLSLGGGAQERRVVGGTHQISERLASELGDSVQLGAVVRTISQNNEGVAVSYEDADASSTGVVTARQVIVAIPPTLAGRIRYLPALPASRDGLTQQIPAGAVIKFQVGYPTPFWREDGLSGFVASLDDAFNPVMDNSPPDASCGVLVGFLEGAHARTAAELSVTERRQIIVDTLVKYFGPQAAEPFDVVEQDWTAEEFTRGCYGGRLGAGVWTQYGKALAAPVGRIHWAGAEVAHVWNGYMEGAILSGRQAADEVLAAL</sequence>
<comment type="cofactor">
    <cofactor evidence="1">
        <name>FAD</name>
        <dbReference type="ChEBI" id="CHEBI:57692"/>
    </cofactor>
</comment>
<reference evidence="6 7" key="1">
    <citation type="submission" date="2016-01" db="EMBL/GenBank/DDBJ databases">
        <title>Mycobacterium immunogenum strain CD11_6 genome sequencing and assembly.</title>
        <authorList>
            <person name="Kaur G."/>
            <person name="Nair G.R."/>
            <person name="Mayilraj S."/>
        </authorList>
    </citation>
    <scope>NUCLEOTIDE SEQUENCE [LARGE SCALE GENOMIC DNA]</scope>
    <source>
        <strain evidence="6 7">CD11-6</strain>
    </source>
</reference>
<dbReference type="InterPro" id="IPR050703">
    <property type="entry name" value="Flavin_MAO"/>
</dbReference>
<evidence type="ECO:0000256" key="4">
    <source>
        <dbReference type="PIRSR" id="PIRSR601613-1"/>
    </source>
</evidence>
<feature type="domain" description="Amine oxidase" evidence="5">
    <location>
        <begin position="13"/>
        <end position="452"/>
    </location>
</feature>
<name>A0A179V776_9MYCO</name>
<accession>A0A179V776</accession>
<dbReference type="Pfam" id="PF01593">
    <property type="entry name" value="Amino_oxidase"/>
    <property type="match status" value="1"/>
</dbReference>
<dbReference type="PANTHER" id="PTHR43563">
    <property type="entry name" value="AMINE OXIDASE"/>
    <property type="match status" value="1"/>
</dbReference>
<dbReference type="EMBL" id="LQYE01000028">
    <property type="protein sequence ID" value="OAT67778.1"/>
    <property type="molecule type" value="Genomic_DNA"/>
</dbReference>
<dbReference type="GO" id="GO:0016491">
    <property type="term" value="F:oxidoreductase activity"/>
    <property type="evidence" value="ECO:0007669"/>
    <property type="project" value="UniProtKB-KW"/>
</dbReference>
<dbReference type="AlphaFoldDB" id="A0A179V776"/>
<dbReference type="InterPro" id="IPR036188">
    <property type="entry name" value="FAD/NAD-bd_sf"/>
</dbReference>
<dbReference type="Gene3D" id="3.50.50.60">
    <property type="entry name" value="FAD/NAD(P)-binding domain"/>
    <property type="match status" value="1"/>
</dbReference>
<evidence type="ECO:0000256" key="2">
    <source>
        <dbReference type="ARBA" id="ARBA00005995"/>
    </source>
</evidence>
<dbReference type="SUPFAM" id="SSF54373">
    <property type="entry name" value="FAD-linked reductases, C-terminal domain"/>
    <property type="match status" value="1"/>
</dbReference>
<dbReference type="PRINTS" id="PR00757">
    <property type="entry name" value="AMINEOXDASEF"/>
</dbReference>
<dbReference type="RefSeq" id="WP_064631703.1">
    <property type="nucleotide sequence ID" value="NZ_LQYE01000028.1"/>
</dbReference>
<dbReference type="Proteomes" id="UP000186919">
    <property type="component" value="Unassembled WGS sequence"/>
</dbReference>
<keyword evidence="3" id="KW-0560">Oxidoreductase</keyword>
<comment type="caution">
    <text evidence="6">The sequence shown here is derived from an EMBL/GenBank/DDBJ whole genome shotgun (WGS) entry which is preliminary data.</text>
</comment>
<gene>
    <name evidence="6" type="ORF">AWB85_11645</name>
</gene>
<dbReference type="PANTHER" id="PTHR43563:SF1">
    <property type="entry name" value="AMINE OXIDASE [FLAVIN-CONTAINING] B"/>
    <property type="match status" value="1"/>
</dbReference>
<dbReference type="InterPro" id="IPR002937">
    <property type="entry name" value="Amino_oxidase"/>
</dbReference>
<evidence type="ECO:0000256" key="1">
    <source>
        <dbReference type="ARBA" id="ARBA00001974"/>
    </source>
</evidence>
<evidence type="ECO:0000313" key="7">
    <source>
        <dbReference type="Proteomes" id="UP000186919"/>
    </source>
</evidence>
<dbReference type="SUPFAM" id="SSF51905">
    <property type="entry name" value="FAD/NAD(P)-binding domain"/>
    <property type="match status" value="1"/>
</dbReference>
<proteinExistence type="inferred from homology"/>